<feature type="transmembrane region" description="Helical" evidence="1">
    <location>
        <begin position="15"/>
        <end position="35"/>
    </location>
</feature>
<name>A0A9P6BWB4_9AGAR</name>
<gene>
    <name evidence="2" type="ORF">P691DRAFT_680932</name>
</gene>
<feature type="transmembrane region" description="Helical" evidence="1">
    <location>
        <begin position="193"/>
        <end position="213"/>
    </location>
</feature>
<protein>
    <submittedName>
        <fullName evidence="2">Uncharacterized protein</fullName>
    </submittedName>
</protein>
<keyword evidence="1" id="KW-0472">Membrane</keyword>
<dbReference type="Proteomes" id="UP000807342">
    <property type="component" value="Unassembled WGS sequence"/>
</dbReference>
<organism evidence="2 3">
    <name type="scientific">Macrolepiota fuliginosa MF-IS2</name>
    <dbReference type="NCBI Taxonomy" id="1400762"/>
    <lineage>
        <taxon>Eukaryota</taxon>
        <taxon>Fungi</taxon>
        <taxon>Dikarya</taxon>
        <taxon>Basidiomycota</taxon>
        <taxon>Agaricomycotina</taxon>
        <taxon>Agaricomycetes</taxon>
        <taxon>Agaricomycetidae</taxon>
        <taxon>Agaricales</taxon>
        <taxon>Agaricineae</taxon>
        <taxon>Agaricaceae</taxon>
        <taxon>Macrolepiota</taxon>
    </lineage>
</organism>
<evidence type="ECO:0000256" key="1">
    <source>
        <dbReference type="SAM" id="Phobius"/>
    </source>
</evidence>
<keyword evidence="1" id="KW-0812">Transmembrane</keyword>
<reference evidence="2" key="1">
    <citation type="submission" date="2020-11" db="EMBL/GenBank/DDBJ databases">
        <authorList>
            <consortium name="DOE Joint Genome Institute"/>
            <person name="Ahrendt S."/>
            <person name="Riley R."/>
            <person name="Andreopoulos W."/>
            <person name="Labutti K."/>
            <person name="Pangilinan J."/>
            <person name="Ruiz-Duenas F.J."/>
            <person name="Barrasa J.M."/>
            <person name="Sanchez-Garcia M."/>
            <person name="Camarero S."/>
            <person name="Miyauchi S."/>
            <person name="Serrano A."/>
            <person name="Linde D."/>
            <person name="Babiker R."/>
            <person name="Drula E."/>
            <person name="Ayuso-Fernandez I."/>
            <person name="Pacheco R."/>
            <person name="Padilla G."/>
            <person name="Ferreira P."/>
            <person name="Barriuso J."/>
            <person name="Kellner H."/>
            <person name="Castanera R."/>
            <person name="Alfaro M."/>
            <person name="Ramirez L."/>
            <person name="Pisabarro A.G."/>
            <person name="Kuo A."/>
            <person name="Tritt A."/>
            <person name="Lipzen A."/>
            <person name="He G."/>
            <person name="Yan M."/>
            <person name="Ng V."/>
            <person name="Cullen D."/>
            <person name="Martin F."/>
            <person name="Rosso M.-N."/>
            <person name="Henrissat B."/>
            <person name="Hibbett D."/>
            <person name="Martinez A.T."/>
            <person name="Grigoriev I.V."/>
        </authorList>
    </citation>
    <scope>NUCLEOTIDE SEQUENCE</scope>
    <source>
        <strain evidence="2">MF-IS2</strain>
    </source>
</reference>
<accession>A0A9P6BWB4</accession>
<dbReference type="AlphaFoldDB" id="A0A9P6BWB4"/>
<dbReference type="EMBL" id="MU151581">
    <property type="protein sequence ID" value="KAF9442701.1"/>
    <property type="molecule type" value="Genomic_DNA"/>
</dbReference>
<proteinExistence type="predicted"/>
<keyword evidence="3" id="KW-1185">Reference proteome</keyword>
<sequence length="255" mass="28601">MSNTAQLLLFEKTDLISSTTVNGVLYGIASFLFVLSTQSHYTQLRDPHQRRQSIFMVVYASVVVICGIINLAFLTHATQLAYIDHNHFPGESLEYLTNIFNQSIGIGQDISNVMVDILTLGIQLWRLWVIYHATGYATVIAIIPLLLLIGFIASDTGRRYIGIAAMLIESYALESTCLLQFCSSSISHKCYSSEVLTIIRMSAQIVAYLLVIYRVSMGRAWDKQTGRQITRSLRFNHDTGHTAQTTSLETTITRH</sequence>
<feature type="transmembrane region" description="Helical" evidence="1">
    <location>
        <begin position="160"/>
        <end position="181"/>
    </location>
</feature>
<comment type="caution">
    <text evidence="2">The sequence shown here is derived from an EMBL/GenBank/DDBJ whole genome shotgun (WGS) entry which is preliminary data.</text>
</comment>
<feature type="transmembrane region" description="Helical" evidence="1">
    <location>
        <begin position="56"/>
        <end position="74"/>
    </location>
</feature>
<evidence type="ECO:0000313" key="2">
    <source>
        <dbReference type="EMBL" id="KAF9442701.1"/>
    </source>
</evidence>
<dbReference type="OrthoDB" id="2641762at2759"/>
<keyword evidence="1" id="KW-1133">Transmembrane helix</keyword>
<feature type="transmembrane region" description="Helical" evidence="1">
    <location>
        <begin position="128"/>
        <end position="153"/>
    </location>
</feature>
<evidence type="ECO:0000313" key="3">
    <source>
        <dbReference type="Proteomes" id="UP000807342"/>
    </source>
</evidence>